<feature type="compositionally biased region" description="Low complexity" evidence="1">
    <location>
        <begin position="105"/>
        <end position="117"/>
    </location>
</feature>
<dbReference type="AlphaFoldDB" id="A0A078JQ08"/>
<dbReference type="STRING" id="3708.A0A078JQ08"/>
<proteinExistence type="predicted"/>
<accession>A0A078JQ08</accession>
<dbReference type="PaxDb" id="3708-A0A078JQ08"/>
<dbReference type="Gramene" id="CDY68874">
    <property type="protein sequence ID" value="CDY68874"/>
    <property type="gene ID" value="GSBRNA2T00080476001"/>
</dbReference>
<protein>
    <submittedName>
        <fullName evidence="2">BnaAnng28630D protein</fullName>
    </submittedName>
</protein>
<dbReference type="EMBL" id="LK038170">
    <property type="protein sequence ID" value="CDY68874.1"/>
    <property type="molecule type" value="Genomic_DNA"/>
</dbReference>
<reference evidence="2 3" key="1">
    <citation type="journal article" date="2014" name="Science">
        <title>Plant genetics. Early allopolyploid evolution in the post-Neolithic Brassica napus oilseed genome.</title>
        <authorList>
            <person name="Chalhoub B."/>
            <person name="Denoeud F."/>
            <person name="Liu S."/>
            <person name="Parkin I.A."/>
            <person name="Tang H."/>
            <person name="Wang X."/>
            <person name="Chiquet J."/>
            <person name="Belcram H."/>
            <person name="Tong C."/>
            <person name="Samans B."/>
            <person name="Correa M."/>
            <person name="Da Silva C."/>
            <person name="Just J."/>
            <person name="Falentin C."/>
            <person name="Koh C.S."/>
            <person name="Le Clainche I."/>
            <person name="Bernard M."/>
            <person name="Bento P."/>
            <person name="Noel B."/>
            <person name="Labadie K."/>
            <person name="Alberti A."/>
            <person name="Charles M."/>
            <person name="Arnaud D."/>
            <person name="Guo H."/>
            <person name="Daviaud C."/>
            <person name="Alamery S."/>
            <person name="Jabbari K."/>
            <person name="Zhao M."/>
            <person name="Edger P.P."/>
            <person name="Chelaifa H."/>
            <person name="Tack D."/>
            <person name="Lassalle G."/>
            <person name="Mestiri I."/>
            <person name="Schnel N."/>
            <person name="Le Paslier M.C."/>
            <person name="Fan G."/>
            <person name="Renault V."/>
            <person name="Bayer P.E."/>
            <person name="Golicz A.A."/>
            <person name="Manoli S."/>
            <person name="Lee T.H."/>
            <person name="Thi V.H."/>
            <person name="Chalabi S."/>
            <person name="Hu Q."/>
            <person name="Fan C."/>
            <person name="Tollenaere R."/>
            <person name="Lu Y."/>
            <person name="Battail C."/>
            <person name="Shen J."/>
            <person name="Sidebottom C.H."/>
            <person name="Wang X."/>
            <person name="Canaguier A."/>
            <person name="Chauveau A."/>
            <person name="Berard A."/>
            <person name="Deniot G."/>
            <person name="Guan M."/>
            <person name="Liu Z."/>
            <person name="Sun F."/>
            <person name="Lim Y.P."/>
            <person name="Lyons E."/>
            <person name="Town C.D."/>
            <person name="Bancroft I."/>
            <person name="Wang X."/>
            <person name="Meng J."/>
            <person name="Ma J."/>
            <person name="Pires J.C."/>
            <person name="King G.J."/>
            <person name="Brunel D."/>
            <person name="Delourme R."/>
            <person name="Renard M."/>
            <person name="Aury J.M."/>
            <person name="Adams K.L."/>
            <person name="Batley J."/>
            <person name="Snowdon R.J."/>
            <person name="Tost J."/>
            <person name="Edwards D."/>
            <person name="Zhou Y."/>
            <person name="Hua W."/>
            <person name="Sharpe A.G."/>
            <person name="Paterson A.H."/>
            <person name="Guan C."/>
            <person name="Wincker P."/>
        </authorList>
    </citation>
    <scope>NUCLEOTIDE SEQUENCE [LARGE SCALE GENOMIC DNA]</scope>
    <source>
        <strain evidence="3">cv. Darmor-bzh</strain>
    </source>
</reference>
<evidence type="ECO:0000313" key="2">
    <source>
        <dbReference type="EMBL" id="CDY68874.1"/>
    </source>
</evidence>
<sequence length="160" mass="17270">MNVRSRGKASWLLIYSKLCRRRLVALSNFNDILSATQSNFHPERISGSGRDQPVLNDNSSKFTLKNGGKVYWKVISISKFRSFIKEPKPLGSLSVNHSSDAVKESLTSSSTGSTSGSPRRVTLTSSPKVASGVSTVVSTAAVSKRDFAKDNLKGKSSSSQ</sequence>
<organism evidence="2 3">
    <name type="scientific">Brassica napus</name>
    <name type="common">Rape</name>
    <dbReference type="NCBI Taxonomy" id="3708"/>
    <lineage>
        <taxon>Eukaryota</taxon>
        <taxon>Viridiplantae</taxon>
        <taxon>Streptophyta</taxon>
        <taxon>Embryophyta</taxon>
        <taxon>Tracheophyta</taxon>
        <taxon>Spermatophyta</taxon>
        <taxon>Magnoliopsida</taxon>
        <taxon>eudicotyledons</taxon>
        <taxon>Gunneridae</taxon>
        <taxon>Pentapetalae</taxon>
        <taxon>rosids</taxon>
        <taxon>malvids</taxon>
        <taxon>Brassicales</taxon>
        <taxon>Brassicaceae</taxon>
        <taxon>Brassiceae</taxon>
        <taxon>Brassica</taxon>
    </lineage>
</organism>
<keyword evidence="3" id="KW-1185">Reference proteome</keyword>
<feature type="region of interest" description="Disordered" evidence="1">
    <location>
        <begin position="101"/>
        <end position="131"/>
    </location>
</feature>
<evidence type="ECO:0000313" key="3">
    <source>
        <dbReference type="Proteomes" id="UP000028999"/>
    </source>
</evidence>
<gene>
    <name evidence="2" type="primary">BnaAnng28630D</name>
    <name evidence="2" type="ORF">GSBRNA2T00080476001</name>
</gene>
<evidence type="ECO:0000256" key="1">
    <source>
        <dbReference type="SAM" id="MobiDB-lite"/>
    </source>
</evidence>
<name>A0A078JQ08_BRANA</name>
<dbReference type="Proteomes" id="UP000028999">
    <property type="component" value="Unassembled WGS sequence"/>
</dbReference>